<evidence type="ECO:0000313" key="3">
    <source>
        <dbReference type="Proteomes" id="UP000186040"/>
    </source>
</evidence>
<keyword evidence="3" id="KW-1185">Reference proteome</keyword>
<dbReference type="RefSeq" id="WP_075978250.1">
    <property type="nucleotide sequence ID" value="NZ_MKQR01000028.1"/>
</dbReference>
<dbReference type="Pfam" id="PF08241">
    <property type="entry name" value="Methyltransf_11"/>
    <property type="match status" value="1"/>
</dbReference>
<protein>
    <recommendedName>
        <fullName evidence="1">Methyltransferase type 11 domain-containing protein</fullName>
    </recommendedName>
</protein>
<dbReference type="InterPro" id="IPR029063">
    <property type="entry name" value="SAM-dependent_MTases_sf"/>
</dbReference>
<dbReference type="PANTHER" id="PTHR42912">
    <property type="entry name" value="METHYLTRANSFERASE"/>
    <property type="match status" value="1"/>
</dbReference>
<proteinExistence type="predicted"/>
<dbReference type="GO" id="GO:0008757">
    <property type="term" value="F:S-adenosylmethionine-dependent methyltransferase activity"/>
    <property type="evidence" value="ECO:0007669"/>
    <property type="project" value="InterPro"/>
</dbReference>
<feature type="domain" description="Methyltransferase type 11" evidence="1">
    <location>
        <begin position="95"/>
        <end position="180"/>
    </location>
</feature>
<comment type="caution">
    <text evidence="2">The sequence shown here is derived from an EMBL/GenBank/DDBJ whole genome shotgun (WGS) entry which is preliminary data.</text>
</comment>
<gene>
    <name evidence="2" type="ORF">BJP25_03425</name>
</gene>
<dbReference type="InterPro" id="IPR050508">
    <property type="entry name" value="Methyltransf_Superfamily"/>
</dbReference>
<reference evidence="2 3" key="1">
    <citation type="submission" date="2016-10" db="EMBL/GenBank/DDBJ databases">
        <title>The Draft Genome Sequence of Actinokineospora bangkokensis 44EHWT reveals the biosynthetic pathway of antifungal compounds Thailandins with unusual extender unit butylmalonyl-CoA.</title>
        <authorList>
            <person name="Greule A."/>
            <person name="Intra B."/>
            <person name="Flemming S."/>
            <person name="Rommel M.G."/>
            <person name="Panbangred W."/>
            <person name="Bechthold A."/>
        </authorList>
    </citation>
    <scope>NUCLEOTIDE SEQUENCE [LARGE SCALE GENOMIC DNA]</scope>
    <source>
        <strain evidence="2 3">44EHW</strain>
    </source>
</reference>
<organism evidence="2 3">
    <name type="scientific">Actinokineospora bangkokensis</name>
    <dbReference type="NCBI Taxonomy" id="1193682"/>
    <lineage>
        <taxon>Bacteria</taxon>
        <taxon>Bacillati</taxon>
        <taxon>Actinomycetota</taxon>
        <taxon>Actinomycetes</taxon>
        <taxon>Pseudonocardiales</taxon>
        <taxon>Pseudonocardiaceae</taxon>
        <taxon>Actinokineospora</taxon>
    </lineage>
</organism>
<dbReference type="SUPFAM" id="SSF53335">
    <property type="entry name" value="S-adenosyl-L-methionine-dependent methyltransferases"/>
    <property type="match status" value="1"/>
</dbReference>
<dbReference type="InterPro" id="IPR013216">
    <property type="entry name" value="Methyltransf_11"/>
</dbReference>
<dbReference type="AlphaFoldDB" id="A0A1Q9LDF3"/>
<sequence>MIHEDPRAYLLAVEGAALLRSFTGHHDAAFVAARLAEVRAVLDLPATPVDVARASAAEGYRIWAAAYDGEDNSAFLLDTPVLAEVLDTLTPAAAVDAGAGTGRVTRLLLDRGWAVTAVDPSPEMLAHNPAPTALGEVRALPLPDASTDLVTCALALTHVESLVPAFTEFARVLRPGGSLLVSDVHPEAVARGSVPPVRGEGGRPMRLPAFEHLVGDYVRAGLGVGLQVARLEELRTPVPVADAAQEYGPWDVWPWSLAAMVPEAAAAAFGNRPSMLIGHWVKDPGSTRSATPHHQR</sequence>
<accession>A0A1Q9LDF3</accession>
<dbReference type="Gene3D" id="3.40.50.150">
    <property type="entry name" value="Vaccinia Virus protein VP39"/>
    <property type="match status" value="1"/>
</dbReference>
<dbReference type="Proteomes" id="UP000186040">
    <property type="component" value="Unassembled WGS sequence"/>
</dbReference>
<dbReference type="EMBL" id="MKQR01000028">
    <property type="protein sequence ID" value="OLR90042.1"/>
    <property type="molecule type" value="Genomic_DNA"/>
</dbReference>
<evidence type="ECO:0000259" key="1">
    <source>
        <dbReference type="Pfam" id="PF08241"/>
    </source>
</evidence>
<dbReference type="STRING" id="1193682.BJP25_03425"/>
<dbReference type="CDD" id="cd02440">
    <property type="entry name" value="AdoMet_MTases"/>
    <property type="match status" value="1"/>
</dbReference>
<dbReference type="OrthoDB" id="9805171at2"/>
<evidence type="ECO:0000313" key="2">
    <source>
        <dbReference type="EMBL" id="OLR90042.1"/>
    </source>
</evidence>
<dbReference type="PANTHER" id="PTHR42912:SF93">
    <property type="entry name" value="N6-ADENOSINE-METHYLTRANSFERASE TMT1A"/>
    <property type="match status" value="1"/>
</dbReference>
<name>A0A1Q9LDF3_9PSEU</name>